<dbReference type="InterPro" id="IPR029044">
    <property type="entry name" value="Nucleotide-diphossugar_trans"/>
</dbReference>
<reference evidence="1" key="1">
    <citation type="journal article" date="2021" name="Front. Plant Sci.">
        <title>Chromosome-Scale Genome Assembly for Chinese Sour Jujube and Insights Into Its Genome Evolution and Domestication Signature.</title>
        <authorList>
            <person name="Shen L.-Y."/>
            <person name="Luo H."/>
            <person name="Wang X.-L."/>
            <person name="Wang X.-M."/>
            <person name="Qiu X.-J."/>
            <person name="Liu H."/>
            <person name="Zhou S.-S."/>
            <person name="Jia K.-H."/>
            <person name="Nie S."/>
            <person name="Bao Y.-T."/>
            <person name="Zhang R.-G."/>
            <person name="Yun Q.-Z."/>
            <person name="Chai Y.-H."/>
            <person name="Lu J.-Y."/>
            <person name="Li Y."/>
            <person name="Zhao S.-W."/>
            <person name="Mao J.-F."/>
            <person name="Jia S.-G."/>
            <person name="Mao Y.-M."/>
        </authorList>
    </citation>
    <scope>NUCLEOTIDE SEQUENCE</scope>
    <source>
        <strain evidence="1">AT0</strain>
        <tissue evidence="1">Leaf</tissue>
    </source>
</reference>
<accession>A0A978UUD5</accession>
<dbReference type="AlphaFoldDB" id="A0A978UUD5"/>
<dbReference type="GO" id="GO:0003977">
    <property type="term" value="F:UDP-N-acetylglucosamine diphosphorylase activity"/>
    <property type="evidence" value="ECO:0007669"/>
    <property type="project" value="TreeGrafter"/>
</dbReference>
<dbReference type="GO" id="GO:0006048">
    <property type="term" value="P:UDP-N-acetylglucosamine biosynthetic process"/>
    <property type="evidence" value="ECO:0007669"/>
    <property type="project" value="TreeGrafter"/>
</dbReference>
<dbReference type="InterPro" id="IPR039741">
    <property type="entry name" value="UDP-sugar_pyrophosphorylase"/>
</dbReference>
<comment type="caution">
    <text evidence="1">The sequence shown here is derived from an EMBL/GenBank/DDBJ whole genome shotgun (WGS) entry which is preliminary data.</text>
</comment>
<evidence type="ECO:0000313" key="1">
    <source>
        <dbReference type="EMBL" id="KAH7518485.1"/>
    </source>
</evidence>
<gene>
    <name evidence="1" type="ORF">FEM48_Zijuj09G0176400</name>
</gene>
<dbReference type="Proteomes" id="UP000813462">
    <property type="component" value="Unassembled WGS sequence"/>
</dbReference>
<dbReference type="SUPFAM" id="SSF53448">
    <property type="entry name" value="Nucleotide-diphospho-sugar transferases"/>
    <property type="match status" value="1"/>
</dbReference>
<dbReference type="EMBL" id="JAEACU010000009">
    <property type="protein sequence ID" value="KAH7518485.1"/>
    <property type="molecule type" value="Genomic_DNA"/>
</dbReference>
<dbReference type="PANTHER" id="PTHR11952">
    <property type="entry name" value="UDP- GLUCOSE PYROPHOSPHORYLASE"/>
    <property type="match status" value="1"/>
</dbReference>
<sequence length="130" mass="15070">MIMGGNETINQGSHWVTYETAFPTFENCRKDDTHSYTFQLLEANSYFGMEPTQVKLLKQEKVACLDDNDARLTLDPHNRPKPHSHGDVHSLLYSSGLLNYWNCRIMKRLSQTITIYGTDAFHYYYGEQTP</sequence>
<dbReference type="Gene3D" id="3.90.550.10">
    <property type="entry name" value="Spore Coat Polysaccharide Biosynthesis Protein SpsA, Chain A"/>
    <property type="match status" value="1"/>
</dbReference>
<protein>
    <submittedName>
        <fullName evidence="1">Uncharacterized protein</fullName>
    </submittedName>
</protein>
<dbReference type="PANTHER" id="PTHR11952:SF9">
    <property type="entry name" value="UDP-SUGAR PYROPHOSPHORYLASE"/>
    <property type="match status" value="1"/>
</dbReference>
<evidence type="ECO:0000313" key="2">
    <source>
        <dbReference type="Proteomes" id="UP000813462"/>
    </source>
</evidence>
<name>A0A978UUD5_ZIZJJ</name>
<proteinExistence type="predicted"/>
<organism evidence="1 2">
    <name type="scientific">Ziziphus jujuba var. spinosa</name>
    <dbReference type="NCBI Taxonomy" id="714518"/>
    <lineage>
        <taxon>Eukaryota</taxon>
        <taxon>Viridiplantae</taxon>
        <taxon>Streptophyta</taxon>
        <taxon>Embryophyta</taxon>
        <taxon>Tracheophyta</taxon>
        <taxon>Spermatophyta</taxon>
        <taxon>Magnoliopsida</taxon>
        <taxon>eudicotyledons</taxon>
        <taxon>Gunneridae</taxon>
        <taxon>Pentapetalae</taxon>
        <taxon>rosids</taxon>
        <taxon>fabids</taxon>
        <taxon>Rosales</taxon>
        <taxon>Rhamnaceae</taxon>
        <taxon>Paliureae</taxon>
        <taxon>Ziziphus</taxon>
    </lineage>
</organism>